<dbReference type="GeneID" id="94336630"/>
<reference evidence="3" key="1">
    <citation type="journal article" date="2023" name="Nat. Microbiol.">
        <title>Babesia duncani multi-omics identifies virulence factors and drug targets.</title>
        <authorList>
            <person name="Singh P."/>
            <person name="Lonardi S."/>
            <person name="Liang Q."/>
            <person name="Vydyam P."/>
            <person name="Khabirova E."/>
            <person name="Fang T."/>
            <person name="Gihaz S."/>
            <person name="Thekkiniath J."/>
            <person name="Munshi M."/>
            <person name="Abel S."/>
            <person name="Ciampossin L."/>
            <person name="Batugedara G."/>
            <person name="Gupta M."/>
            <person name="Lu X.M."/>
            <person name="Lenz T."/>
            <person name="Chakravarty S."/>
            <person name="Cornillot E."/>
            <person name="Hu Y."/>
            <person name="Ma W."/>
            <person name="Gonzalez L.M."/>
            <person name="Sanchez S."/>
            <person name="Estrada K."/>
            <person name="Sanchez-Flores A."/>
            <person name="Montero E."/>
            <person name="Harb O.S."/>
            <person name="Le Roch K.G."/>
            <person name="Mamoun C.B."/>
        </authorList>
    </citation>
    <scope>NUCLEOTIDE SEQUENCE</scope>
    <source>
        <strain evidence="3">WA1</strain>
    </source>
</reference>
<proteinExistence type="predicted"/>
<feature type="chain" id="PRO_5042055055" evidence="2">
    <location>
        <begin position="25"/>
        <end position="400"/>
    </location>
</feature>
<dbReference type="EMBL" id="JALLKP010000003">
    <property type="protein sequence ID" value="KAK2195739.1"/>
    <property type="molecule type" value="Genomic_DNA"/>
</dbReference>
<organism evidence="3 4">
    <name type="scientific">Babesia duncani</name>
    <dbReference type="NCBI Taxonomy" id="323732"/>
    <lineage>
        <taxon>Eukaryota</taxon>
        <taxon>Sar</taxon>
        <taxon>Alveolata</taxon>
        <taxon>Apicomplexa</taxon>
        <taxon>Aconoidasida</taxon>
        <taxon>Piroplasmida</taxon>
        <taxon>Babesiidae</taxon>
        <taxon>Babesia</taxon>
    </lineage>
</organism>
<gene>
    <name evidence="3" type="ORF">BdWA1_002332</name>
</gene>
<evidence type="ECO:0000256" key="1">
    <source>
        <dbReference type="SAM" id="MobiDB-lite"/>
    </source>
</evidence>
<evidence type="ECO:0000256" key="2">
    <source>
        <dbReference type="SAM" id="SignalP"/>
    </source>
</evidence>
<protein>
    <submittedName>
        <fullName evidence="3">Rhoptry-associated protein 1</fullName>
    </submittedName>
</protein>
<evidence type="ECO:0000313" key="3">
    <source>
        <dbReference type="EMBL" id="KAK2195739.1"/>
    </source>
</evidence>
<feature type="signal peptide" evidence="2">
    <location>
        <begin position="1"/>
        <end position="24"/>
    </location>
</feature>
<dbReference type="KEGG" id="bdw:94336630"/>
<comment type="caution">
    <text evidence="3">The sequence shown here is derived from an EMBL/GenBank/DDBJ whole genome shotgun (WGS) entry which is preliminary data.</text>
</comment>
<feature type="compositionally biased region" description="Acidic residues" evidence="1">
    <location>
        <begin position="385"/>
        <end position="394"/>
    </location>
</feature>
<evidence type="ECO:0000313" key="4">
    <source>
        <dbReference type="Proteomes" id="UP001214638"/>
    </source>
</evidence>
<dbReference type="AlphaFoldDB" id="A0AAD9PJA1"/>
<name>A0AAD9PJA1_9APIC</name>
<dbReference type="Proteomes" id="UP001214638">
    <property type="component" value="Unassembled WGS sequence"/>
</dbReference>
<dbReference type="RefSeq" id="XP_067802582.1">
    <property type="nucleotide sequence ID" value="XM_067947360.1"/>
</dbReference>
<accession>A0AAD9PJA1</accession>
<keyword evidence="4" id="KW-1185">Reference proteome</keyword>
<feature type="compositionally biased region" description="Acidic residues" evidence="1">
    <location>
        <begin position="368"/>
        <end position="377"/>
    </location>
</feature>
<feature type="region of interest" description="Disordered" evidence="1">
    <location>
        <begin position="351"/>
        <end position="400"/>
    </location>
</feature>
<keyword evidence="2" id="KW-0732">Signal</keyword>
<sequence length="400" mass="45219">MVLSPILQFSFLALPSMLLNNVFALRMSAPTPIESPVTKYGDSLNMLFLDLGNAFHENFSMFQVATSMSNYAETNNDIVSRICERFESQKACFVLASKYINNCAKAKKCMQIEKFHLFQSPDMSIKLMNRAQLAAAIHVFRNSGVYEKNYLKRRFNKIFKRQPFGYSSYRTLLIPLLYSNASFNEYTTFSEIFITYYLNVATFMYATLIYRDTRLARFVNAFDKLNVLLIPLKKHLRNMVTGIANASPVAFCEEDFEPILRIFGHYLSGFDKSLTPLANRFAKLIRDVLKNELHKSESCILNRAGDFLKNAGRRAGKAVRDAGATIKERGMATYKGVKGGLAGASDKIRNRFRSRNGNGDDASSYGLLDEDATGEATDDVKPEDDSTGDNEPKEDEMTRL</sequence>